<proteinExistence type="predicted"/>
<dbReference type="AlphaFoldDB" id="A0A371GQZ6"/>
<feature type="non-terminal residue" evidence="2">
    <location>
        <position position="1"/>
    </location>
</feature>
<sequence length="84" mass="9466">MDMETGYGIQKLHPIHVKTPDLLSLRQWGRCLKGNGTKPSRGVAKLLRISASEVRREKRNRNGLEGIPKASLEDRLGQLQQMDS</sequence>
<evidence type="ECO:0000256" key="1">
    <source>
        <dbReference type="SAM" id="MobiDB-lite"/>
    </source>
</evidence>
<organism evidence="2 3">
    <name type="scientific">Mucuna pruriens</name>
    <name type="common">Velvet bean</name>
    <name type="synonym">Dolichos pruriens</name>
    <dbReference type="NCBI Taxonomy" id="157652"/>
    <lineage>
        <taxon>Eukaryota</taxon>
        <taxon>Viridiplantae</taxon>
        <taxon>Streptophyta</taxon>
        <taxon>Embryophyta</taxon>
        <taxon>Tracheophyta</taxon>
        <taxon>Spermatophyta</taxon>
        <taxon>Magnoliopsida</taxon>
        <taxon>eudicotyledons</taxon>
        <taxon>Gunneridae</taxon>
        <taxon>Pentapetalae</taxon>
        <taxon>rosids</taxon>
        <taxon>fabids</taxon>
        <taxon>Fabales</taxon>
        <taxon>Fabaceae</taxon>
        <taxon>Papilionoideae</taxon>
        <taxon>50 kb inversion clade</taxon>
        <taxon>NPAAA clade</taxon>
        <taxon>indigoferoid/millettioid clade</taxon>
        <taxon>Phaseoleae</taxon>
        <taxon>Mucuna</taxon>
    </lineage>
</organism>
<comment type="caution">
    <text evidence="2">The sequence shown here is derived from an EMBL/GenBank/DDBJ whole genome shotgun (WGS) entry which is preliminary data.</text>
</comment>
<dbReference type="Proteomes" id="UP000257109">
    <property type="component" value="Unassembled WGS sequence"/>
</dbReference>
<gene>
    <name evidence="2" type="ORF">CR513_24847</name>
</gene>
<name>A0A371GQZ6_MUCPR</name>
<reference evidence="2" key="1">
    <citation type="submission" date="2018-05" db="EMBL/GenBank/DDBJ databases">
        <title>Draft genome of Mucuna pruriens seed.</title>
        <authorList>
            <person name="Nnadi N.E."/>
            <person name="Vos R."/>
            <person name="Hasami M.H."/>
            <person name="Devisetty U.K."/>
            <person name="Aguiy J.C."/>
        </authorList>
    </citation>
    <scope>NUCLEOTIDE SEQUENCE [LARGE SCALE GENOMIC DNA]</scope>
    <source>
        <strain evidence="2">JCA_2017</strain>
    </source>
</reference>
<feature type="region of interest" description="Disordered" evidence="1">
    <location>
        <begin position="55"/>
        <end position="84"/>
    </location>
</feature>
<accession>A0A371GQZ6</accession>
<evidence type="ECO:0000313" key="2">
    <source>
        <dbReference type="EMBL" id="RDX92950.1"/>
    </source>
</evidence>
<keyword evidence="3" id="KW-1185">Reference proteome</keyword>
<protein>
    <submittedName>
        <fullName evidence="2">Uncharacterized protein</fullName>
    </submittedName>
</protein>
<evidence type="ECO:0000313" key="3">
    <source>
        <dbReference type="Proteomes" id="UP000257109"/>
    </source>
</evidence>
<dbReference type="EMBL" id="QJKJ01004732">
    <property type="protein sequence ID" value="RDX92950.1"/>
    <property type="molecule type" value="Genomic_DNA"/>
</dbReference>